<organism evidence="3 4">
    <name type="scientific">Canna indica</name>
    <name type="common">Indian-shot</name>
    <dbReference type="NCBI Taxonomy" id="4628"/>
    <lineage>
        <taxon>Eukaryota</taxon>
        <taxon>Viridiplantae</taxon>
        <taxon>Streptophyta</taxon>
        <taxon>Embryophyta</taxon>
        <taxon>Tracheophyta</taxon>
        <taxon>Spermatophyta</taxon>
        <taxon>Magnoliopsida</taxon>
        <taxon>Liliopsida</taxon>
        <taxon>Zingiberales</taxon>
        <taxon>Cannaceae</taxon>
        <taxon>Canna</taxon>
    </lineage>
</organism>
<dbReference type="PANTHER" id="PTHR47723:SF19">
    <property type="entry name" value="POLYNUCLEOTIDYL TRANSFERASE, RIBONUCLEASE H-LIKE SUPERFAMILY PROTEIN"/>
    <property type="match status" value="1"/>
</dbReference>
<reference evidence="3 4" key="1">
    <citation type="submission" date="2023-10" db="EMBL/GenBank/DDBJ databases">
        <title>Chromosome-scale genome assembly provides insights into flower coloration mechanisms of Canna indica.</title>
        <authorList>
            <person name="Li C."/>
        </authorList>
    </citation>
    <scope>NUCLEOTIDE SEQUENCE [LARGE SCALE GENOMIC DNA]</scope>
    <source>
        <tissue evidence="3">Flower</tissue>
    </source>
</reference>
<dbReference type="CDD" id="cd06222">
    <property type="entry name" value="RNase_H_like"/>
    <property type="match status" value="1"/>
</dbReference>
<dbReference type="InterPro" id="IPR002156">
    <property type="entry name" value="RNaseH_domain"/>
</dbReference>
<gene>
    <name evidence="3" type="ORF">Cni_G11153</name>
</gene>
<feature type="domain" description="RNase H type-1" evidence="2">
    <location>
        <begin position="94"/>
        <end position="214"/>
    </location>
</feature>
<evidence type="ECO:0000313" key="4">
    <source>
        <dbReference type="Proteomes" id="UP001327560"/>
    </source>
</evidence>
<dbReference type="InterPro" id="IPR036397">
    <property type="entry name" value="RNaseH_sf"/>
</dbReference>
<dbReference type="PANTHER" id="PTHR47723">
    <property type="entry name" value="OS05G0353850 PROTEIN"/>
    <property type="match status" value="1"/>
</dbReference>
<dbReference type="Proteomes" id="UP001327560">
    <property type="component" value="Chromosome 3"/>
</dbReference>
<dbReference type="AlphaFoldDB" id="A0AAQ3K790"/>
<evidence type="ECO:0000313" key="3">
    <source>
        <dbReference type="EMBL" id="WOL02434.1"/>
    </source>
</evidence>
<dbReference type="Pfam" id="PF13456">
    <property type="entry name" value="RVT_3"/>
    <property type="match status" value="1"/>
</dbReference>
<dbReference type="SUPFAM" id="SSF53098">
    <property type="entry name" value="Ribonuclease H-like"/>
    <property type="match status" value="1"/>
</dbReference>
<dbReference type="Gene3D" id="3.30.420.10">
    <property type="entry name" value="Ribonuclease H-like superfamily/Ribonuclease H"/>
    <property type="match status" value="1"/>
</dbReference>
<dbReference type="InterPro" id="IPR044730">
    <property type="entry name" value="RNase_H-like_dom_plant"/>
</dbReference>
<keyword evidence="4" id="KW-1185">Reference proteome</keyword>
<dbReference type="InterPro" id="IPR012337">
    <property type="entry name" value="RNaseH-like_sf"/>
</dbReference>
<dbReference type="GO" id="GO:0003676">
    <property type="term" value="F:nucleic acid binding"/>
    <property type="evidence" value="ECO:0007669"/>
    <property type="project" value="InterPro"/>
</dbReference>
<evidence type="ECO:0000256" key="1">
    <source>
        <dbReference type="SAM" id="MobiDB-lite"/>
    </source>
</evidence>
<accession>A0AAQ3K790</accession>
<name>A0AAQ3K790_9LILI</name>
<protein>
    <recommendedName>
        <fullName evidence="2">RNase H type-1 domain-containing protein</fullName>
    </recommendedName>
</protein>
<sequence length="322" mass="35660">MTCQKGLTGQGYGKVKTVRIISSLMALLLRTSRILLLKHWDANLPILEIGKMVFGWMKALTLRRTLSSADTRGAKSKNKQVPILKQVGRTAIYCDAAWVESSGKAGIGVWIKNCNGETIAEQNSCKNMSSALAAEILAIWSGVQLAKKLKITNAFIYSDCLKAINFLNKTLQTPWYLNDLIRDIWLIAWEVKILDWCHLKREGNITTDSLAKMALNDNVINQVYVSHFVHTPTVIGDLSLSPNASHNVNNEHCNQWRSQKLNRRGANSKITRLGGLRETLDAGRRIDDSGLRIGRTRTPDAGGVDADDGLGDWADTETRGSS</sequence>
<dbReference type="GO" id="GO:0004523">
    <property type="term" value="F:RNA-DNA hybrid ribonuclease activity"/>
    <property type="evidence" value="ECO:0007669"/>
    <property type="project" value="InterPro"/>
</dbReference>
<dbReference type="InterPro" id="IPR053151">
    <property type="entry name" value="RNase_H-like"/>
</dbReference>
<feature type="region of interest" description="Disordered" evidence="1">
    <location>
        <begin position="288"/>
        <end position="322"/>
    </location>
</feature>
<dbReference type="EMBL" id="CP136892">
    <property type="protein sequence ID" value="WOL02434.1"/>
    <property type="molecule type" value="Genomic_DNA"/>
</dbReference>
<evidence type="ECO:0000259" key="2">
    <source>
        <dbReference type="Pfam" id="PF13456"/>
    </source>
</evidence>
<proteinExistence type="predicted"/>